<dbReference type="PANTHER" id="PTHR43065">
    <property type="entry name" value="SENSOR HISTIDINE KINASE"/>
    <property type="match status" value="1"/>
</dbReference>
<dbReference type="EMBL" id="LR593886">
    <property type="protein sequence ID" value="VTR95571.1"/>
    <property type="molecule type" value="Genomic_DNA"/>
</dbReference>
<protein>
    <recommendedName>
        <fullName evidence="2">histidine kinase</fullName>
        <ecNumber evidence="2">2.7.13.3</ecNumber>
    </recommendedName>
</protein>
<comment type="catalytic activity">
    <reaction evidence="1">
        <text>ATP + protein L-histidine = ADP + protein N-phospho-L-histidine.</text>
        <dbReference type="EC" id="2.7.13.3"/>
    </reaction>
</comment>
<evidence type="ECO:0000256" key="2">
    <source>
        <dbReference type="ARBA" id="ARBA00012438"/>
    </source>
</evidence>
<gene>
    <name evidence="10" type="ORF">SOIL9_21430</name>
</gene>
<proteinExistence type="predicted"/>
<dbReference type="SMART" id="SM00387">
    <property type="entry name" value="HATPase_c"/>
    <property type="match status" value="1"/>
</dbReference>
<dbReference type="PRINTS" id="PR00344">
    <property type="entry name" value="BCTRLSENSOR"/>
</dbReference>
<evidence type="ECO:0000256" key="5">
    <source>
        <dbReference type="ARBA" id="ARBA00022741"/>
    </source>
</evidence>
<evidence type="ECO:0000259" key="9">
    <source>
        <dbReference type="PROSITE" id="PS50109"/>
    </source>
</evidence>
<dbReference type="GO" id="GO:0000155">
    <property type="term" value="F:phosphorelay sensor kinase activity"/>
    <property type="evidence" value="ECO:0007669"/>
    <property type="project" value="InterPro"/>
</dbReference>
<evidence type="ECO:0000256" key="4">
    <source>
        <dbReference type="ARBA" id="ARBA00022679"/>
    </source>
</evidence>
<dbReference type="GO" id="GO:0005524">
    <property type="term" value="F:ATP binding"/>
    <property type="evidence" value="ECO:0007669"/>
    <property type="project" value="UniProtKB-KW"/>
</dbReference>
<dbReference type="KEGG" id="gms:SOIL9_21430"/>
<reference evidence="10 11" key="1">
    <citation type="submission" date="2019-05" db="EMBL/GenBank/DDBJ databases">
        <authorList>
            <consortium name="Science for Life Laboratories"/>
        </authorList>
    </citation>
    <scope>NUCLEOTIDE SEQUENCE [LARGE SCALE GENOMIC DNA]</scope>
    <source>
        <strain evidence="10">Soil9</strain>
    </source>
</reference>
<keyword evidence="6 10" id="KW-0418">Kinase</keyword>
<dbReference type="InterPro" id="IPR005467">
    <property type="entry name" value="His_kinase_dom"/>
</dbReference>
<dbReference type="Pfam" id="PF02518">
    <property type="entry name" value="HATPase_c"/>
    <property type="match status" value="1"/>
</dbReference>
<dbReference type="CDD" id="cd00075">
    <property type="entry name" value="HATPase"/>
    <property type="match status" value="1"/>
</dbReference>
<dbReference type="SMART" id="SM00388">
    <property type="entry name" value="HisKA"/>
    <property type="match status" value="1"/>
</dbReference>
<evidence type="ECO:0000256" key="1">
    <source>
        <dbReference type="ARBA" id="ARBA00000085"/>
    </source>
</evidence>
<keyword evidence="8" id="KW-0902">Two-component regulatory system</keyword>
<keyword evidence="11" id="KW-1185">Reference proteome</keyword>
<evidence type="ECO:0000256" key="7">
    <source>
        <dbReference type="ARBA" id="ARBA00022840"/>
    </source>
</evidence>
<organism evidence="10 11">
    <name type="scientific">Gemmata massiliana</name>
    <dbReference type="NCBI Taxonomy" id="1210884"/>
    <lineage>
        <taxon>Bacteria</taxon>
        <taxon>Pseudomonadati</taxon>
        <taxon>Planctomycetota</taxon>
        <taxon>Planctomycetia</taxon>
        <taxon>Gemmatales</taxon>
        <taxon>Gemmataceae</taxon>
        <taxon>Gemmata</taxon>
    </lineage>
</organism>
<dbReference type="Gene3D" id="1.10.287.130">
    <property type="match status" value="1"/>
</dbReference>
<dbReference type="InterPro" id="IPR004358">
    <property type="entry name" value="Sig_transdc_His_kin-like_C"/>
</dbReference>
<sequence length="496" mass="53516">MKQFLFAQYSWPLVALGGLVAAACLASTWYINRLQGDLARAVRHDASKMDAADELQVQLRHLRFHSVIFAADPSEARAAVLRSDTSQVEAAFDNIRRDLIADDEELLALIENDYAEYKRRLGPGGLPPLVRNVPELVRWSDAHPMRELLQPCRELSDRQRARMEAGLARSEAQTTWAGRVLFALGLTGAFGGLLSGYATARGLTRRAAHLSVRVRAVQAELDQEVGALTVEAARPTGNLDAQLDYVVGRVKEVCQRLQEQERGLLRAEQLAAVGQLAAGIAHEVRNPLTGIKFLVEGALRPARATPLTDEDLRLIRQEVVRIERTVQGLLDFARTPTLDRHRYDLRELVAEAAGVARSRAEAKPVTLRVTPAPVVAPASVDRDQFLSLLTNLLLNAIDATPPGGEVQVCTSATPNGTVTVEVADTGTGIDPRIADKLFTPFATTKPTGTGLGLTIAQRVARDHGGTLTAANQVSGGACFTLTLPAVGGLNAEALGR</sequence>
<dbReference type="RefSeq" id="WP_162669971.1">
    <property type="nucleotide sequence ID" value="NZ_LR593886.1"/>
</dbReference>
<dbReference type="AlphaFoldDB" id="A0A6P2D2Q2"/>
<evidence type="ECO:0000256" key="3">
    <source>
        <dbReference type="ARBA" id="ARBA00022553"/>
    </source>
</evidence>
<dbReference type="EC" id="2.7.13.3" evidence="2"/>
<dbReference type="InterPro" id="IPR003661">
    <property type="entry name" value="HisK_dim/P_dom"/>
</dbReference>
<dbReference type="SUPFAM" id="SSF55874">
    <property type="entry name" value="ATPase domain of HSP90 chaperone/DNA topoisomerase II/histidine kinase"/>
    <property type="match status" value="1"/>
</dbReference>
<dbReference type="Pfam" id="PF00512">
    <property type="entry name" value="HisKA"/>
    <property type="match status" value="1"/>
</dbReference>
<dbReference type="PROSITE" id="PS50109">
    <property type="entry name" value="HIS_KIN"/>
    <property type="match status" value="1"/>
</dbReference>
<keyword evidence="3" id="KW-0597">Phosphoprotein</keyword>
<dbReference type="Proteomes" id="UP000464178">
    <property type="component" value="Chromosome"/>
</dbReference>
<name>A0A6P2D2Q2_9BACT</name>
<dbReference type="PANTHER" id="PTHR43065:SF10">
    <property type="entry name" value="PEROXIDE STRESS-ACTIVATED HISTIDINE KINASE MAK3"/>
    <property type="match status" value="1"/>
</dbReference>
<accession>A0A6P2D2Q2</accession>
<keyword evidence="4" id="KW-0808">Transferase</keyword>
<keyword evidence="7" id="KW-0067">ATP-binding</keyword>
<feature type="domain" description="Histidine kinase" evidence="9">
    <location>
        <begin position="279"/>
        <end position="487"/>
    </location>
</feature>
<evidence type="ECO:0000313" key="10">
    <source>
        <dbReference type="EMBL" id="VTR95571.1"/>
    </source>
</evidence>
<dbReference type="SUPFAM" id="SSF47384">
    <property type="entry name" value="Homodimeric domain of signal transducing histidine kinase"/>
    <property type="match status" value="1"/>
</dbReference>
<dbReference type="CDD" id="cd00082">
    <property type="entry name" value="HisKA"/>
    <property type="match status" value="1"/>
</dbReference>
<dbReference type="PROSITE" id="PS51257">
    <property type="entry name" value="PROKAR_LIPOPROTEIN"/>
    <property type="match status" value="1"/>
</dbReference>
<evidence type="ECO:0000313" key="11">
    <source>
        <dbReference type="Proteomes" id="UP000464178"/>
    </source>
</evidence>
<evidence type="ECO:0000256" key="8">
    <source>
        <dbReference type="ARBA" id="ARBA00023012"/>
    </source>
</evidence>
<dbReference type="InterPro" id="IPR036097">
    <property type="entry name" value="HisK_dim/P_sf"/>
</dbReference>
<evidence type="ECO:0000256" key="6">
    <source>
        <dbReference type="ARBA" id="ARBA00022777"/>
    </source>
</evidence>
<dbReference type="Gene3D" id="3.30.565.10">
    <property type="entry name" value="Histidine kinase-like ATPase, C-terminal domain"/>
    <property type="match status" value="1"/>
</dbReference>
<dbReference type="InterPro" id="IPR003594">
    <property type="entry name" value="HATPase_dom"/>
</dbReference>
<keyword evidence="5" id="KW-0547">Nucleotide-binding</keyword>
<dbReference type="InterPro" id="IPR036890">
    <property type="entry name" value="HATPase_C_sf"/>
</dbReference>